<gene>
    <name evidence="2" type="ORF">CYMTET_20066</name>
</gene>
<evidence type="ECO:0000256" key="1">
    <source>
        <dbReference type="SAM" id="MobiDB-lite"/>
    </source>
</evidence>
<sequence>AGNAAQRQFVDTSEIPPLINCKSAPKVLMTTSGWTAAPRICGTQGPSAKSQGNASAKAKNLNAKYSPTKAREQASFMRLRWKSPKEGKSRDSRSGGRDHEVETSVQQSVPSLPELFEIVGPCRSQVVKTIEEDLGGYRNEFDDIKTLLSENHKQMMNAFNRSMELRPRPWNSLPAVQHMVNYDYDESIVPVLRQCPTYNEIRSEAVTQKQILKANKRWRIKAKFNGVFPVIKNVVDTSSTRDLNEP</sequence>
<dbReference type="AlphaFoldDB" id="A0AAE0G5D1"/>
<reference evidence="2 3" key="1">
    <citation type="journal article" date="2015" name="Genome Biol. Evol.">
        <title>Comparative Genomics of a Bacterivorous Green Alga Reveals Evolutionary Causalities and Consequences of Phago-Mixotrophic Mode of Nutrition.</title>
        <authorList>
            <person name="Burns J.A."/>
            <person name="Paasch A."/>
            <person name="Narechania A."/>
            <person name="Kim E."/>
        </authorList>
    </citation>
    <scope>NUCLEOTIDE SEQUENCE [LARGE SCALE GENOMIC DNA]</scope>
    <source>
        <strain evidence="2 3">PLY_AMNH</strain>
    </source>
</reference>
<evidence type="ECO:0000313" key="2">
    <source>
        <dbReference type="EMBL" id="KAK3271598.1"/>
    </source>
</evidence>
<protein>
    <submittedName>
        <fullName evidence="2">Uncharacterized protein</fullName>
    </submittedName>
</protein>
<keyword evidence="3" id="KW-1185">Reference proteome</keyword>
<feature type="compositionally biased region" description="Basic and acidic residues" evidence="1">
    <location>
        <begin position="83"/>
        <end position="102"/>
    </location>
</feature>
<accession>A0AAE0G5D1</accession>
<dbReference type="EMBL" id="LGRX02009564">
    <property type="protein sequence ID" value="KAK3271598.1"/>
    <property type="molecule type" value="Genomic_DNA"/>
</dbReference>
<feature type="region of interest" description="Disordered" evidence="1">
    <location>
        <begin position="43"/>
        <end position="107"/>
    </location>
</feature>
<feature type="compositionally biased region" description="Low complexity" evidence="1">
    <location>
        <begin position="53"/>
        <end position="64"/>
    </location>
</feature>
<evidence type="ECO:0000313" key="3">
    <source>
        <dbReference type="Proteomes" id="UP001190700"/>
    </source>
</evidence>
<dbReference type="Proteomes" id="UP001190700">
    <property type="component" value="Unassembled WGS sequence"/>
</dbReference>
<proteinExistence type="predicted"/>
<name>A0AAE0G5D1_9CHLO</name>
<comment type="caution">
    <text evidence="2">The sequence shown here is derived from an EMBL/GenBank/DDBJ whole genome shotgun (WGS) entry which is preliminary data.</text>
</comment>
<organism evidence="2 3">
    <name type="scientific">Cymbomonas tetramitiformis</name>
    <dbReference type="NCBI Taxonomy" id="36881"/>
    <lineage>
        <taxon>Eukaryota</taxon>
        <taxon>Viridiplantae</taxon>
        <taxon>Chlorophyta</taxon>
        <taxon>Pyramimonadophyceae</taxon>
        <taxon>Pyramimonadales</taxon>
        <taxon>Pyramimonadaceae</taxon>
        <taxon>Cymbomonas</taxon>
    </lineage>
</organism>
<feature type="non-terminal residue" evidence="2">
    <location>
        <position position="1"/>
    </location>
</feature>